<evidence type="ECO:0000256" key="4">
    <source>
        <dbReference type="SAM" id="MobiDB-lite"/>
    </source>
</evidence>
<dbReference type="EMBL" id="CM026433">
    <property type="protein sequence ID" value="KAG0555287.1"/>
    <property type="molecule type" value="Genomic_DNA"/>
</dbReference>
<dbReference type="SUPFAM" id="SSF50104">
    <property type="entry name" value="Translation proteins SH3-like domain"/>
    <property type="match status" value="1"/>
</dbReference>
<dbReference type="InterPro" id="IPR038657">
    <property type="entry name" value="Ribosomal_bL19_sf"/>
</dbReference>
<comment type="caution">
    <text evidence="5">The sequence shown here is derived from an EMBL/GenBank/DDBJ whole genome shotgun (WGS) entry which is preliminary data.</text>
</comment>
<evidence type="ECO:0000313" key="5">
    <source>
        <dbReference type="EMBL" id="KAG0555287.1"/>
    </source>
</evidence>
<accession>A0A8T0G9Y7</accession>
<proteinExistence type="inferred from homology"/>
<dbReference type="AlphaFoldDB" id="A0A8T0G9Y7"/>
<keyword evidence="2" id="KW-0689">Ribosomal protein</keyword>
<keyword evidence="3" id="KW-0687">Ribonucleoprotein</keyword>
<dbReference type="GO" id="GO:0006412">
    <property type="term" value="P:translation"/>
    <property type="evidence" value="ECO:0007669"/>
    <property type="project" value="InterPro"/>
</dbReference>
<dbReference type="PANTHER" id="PTHR15680:SF9">
    <property type="entry name" value="LARGE RIBOSOMAL SUBUNIT PROTEIN BL19M"/>
    <property type="match status" value="1"/>
</dbReference>
<evidence type="ECO:0000256" key="2">
    <source>
        <dbReference type="ARBA" id="ARBA00022980"/>
    </source>
</evidence>
<comment type="similarity">
    <text evidence="1">Belongs to the bacterial ribosomal protein bL19 family.</text>
</comment>
<dbReference type="InterPro" id="IPR001857">
    <property type="entry name" value="Ribosomal_bL19"/>
</dbReference>
<dbReference type="Pfam" id="PF01245">
    <property type="entry name" value="Ribosomal_L19"/>
    <property type="match status" value="1"/>
</dbReference>
<dbReference type="PRINTS" id="PR00061">
    <property type="entry name" value="RIBOSOMALL19"/>
</dbReference>
<dbReference type="InterPro" id="IPR008991">
    <property type="entry name" value="Translation_prot_SH3-like_sf"/>
</dbReference>
<reference evidence="5" key="1">
    <citation type="submission" date="2020-06" db="EMBL/GenBank/DDBJ databases">
        <title>WGS assembly of Ceratodon purpureus strain R40.</title>
        <authorList>
            <person name="Carey S.B."/>
            <person name="Jenkins J."/>
            <person name="Shu S."/>
            <person name="Lovell J.T."/>
            <person name="Sreedasyam A."/>
            <person name="Maumus F."/>
            <person name="Tiley G.P."/>
            <person name="Fernandez-Pozo N."/>
            <person name="Barry K."/>
            <person name="Chen C."/>
            <person name="Wang M."/>
            <person name="Lipzen A."/>
            <person name="Daum C."/>
            <person name="Saski C.A."/>
            <person name="Payton A.C."/>
            <person name="Mcbreen J.C."/>
            <person name="Conrad R.E."/>
            <person name="Kollar L.M."/>
            <person name="Olsson S."/>
            <person name="Huttunen S."/>
            <person name="Landis J.B."/>
            <person name="Wickett N.J."/>
            <person name="Johnson M.G."/>
            <person name="Rensing S.A."/>
            <person name="Grimwood J."/>
            <person name="Schmutz J."/>
            <person name="Mcdaniel S.F."/>
        </authorList>
    </citation>
    <scope>NUCLEOTIDE SEQUENCE</scope>
    <source>
        <strain evidence="5">R40</strain>
    </source>
</reference>
<evidence type="ECO:0000256" key="1">
    <source>
        <dbReference type="ARBA" id="ARBA00005781"/>
    </source>
</evidence>
<protein>
    <recommendedName>
        <fullName evidence="7">Ribosomal protein L19</fullName>
    </recommendedName>
</protein>
<dbReference type="Gene3D" id="2.30.30.790">
    <property type="match status" value="1"/>
</dbReference>
<dbReference type="PANTHER" id="PTHR15680">
    <property type="entry name" value="RIBOSOMAL PROTEIN L19"/>
    <property type="match status" value="1"/>
</dbReference>
<evidence type="ECO:0008006" key="7">
    <source>
        <dbReference type="Google" id="ProtNLM"/>
    </source>
</evidence>
<organism evidence="5 6">
    <name type="scientific">Ceratodon purpureus</name>
    <name type="common">Fire moss</name>
    <name type="synonym">Dicranum purpureum</name>
    <dbReference type="NCBI Taxonomy" id="3225"/>
    <lineage>
        <taxon>Eukaryota</taxon>
        <taxon>Viridiplantae</taxon>
        <taxon>Streptophyta</taxon>
        <taxon>Embryophyta</taxon>
        <taxon>Bryophyta</taxon>
        <taxon>Bryophytina</taxon>
        <taxon>Bryopsida</taxon>
        <taxon>Dicranidae</taxon>
        <taxon>Pseudoditrichales</taxon>
        <taxon>Ditrichaceae</taxon>
        <taxon>Ceratodon</taxon>
    </lineage>
</organism>
<evidence type="ECO:0000256" key="3">
    <source>
        <dbReference type="ARBA" id="ARBA00023274"/>
    </source>
</evidence>
<keyword evidence="6" id="KW-1185">Reference proteome</keyword>
<dbReference type="GO" id="GO:1990904">
    <property type="term" value="C:ribonucleoprotein complex"/>
    <property type="evidence" value="ECO:0007669"/>
    <property type="project" value="UniProtKB-KW"/>
</dbReference>
<dbReference type="GO" id="GO:0003735">
    <property type="term" value="F:structural constituent of ribosome"/>
    <property type="evidence" value="ECO:0007669"/>
    <property type="project" value="InterPro"/>
</dbReference>
<dbReference type="Proteomes" id="UP000822688">
    <property type="component" value="Chromosome 12"/>
</dbReference>
<sequence length="185" mass="20593">MGFHLRVIGVVQVASKTSVNGRRDKFTVFAQAVTTTPETEAEADTTAEATVPETSDDAPAPAVKSKKLTTRVKHIMEILNKDAVEAANAEKVIPDIRPGDVIQLRIEVPENKRRVSLLRGIVISRRNAGINTTFRIRRVIAGVGVEMVFPLYSPNIKEIKVVDKRKVRRAKLFYLRDKIARMSSC</sequence>
<dbReference type="FunFam" id="2.30.30.790:FF:000003">
    <property type="entry name" value="50S ribosomal protein L19, chloroplastic"/>
    <property type="match status" value="1"/>
</dbReference>
<name>A0A8T0G9Y7_CERPU</name>
<dbReference type="GO" id="GO:0005840">
    <property type="term" value="C:ribosome"/>
    <property type="evidence" value="ECO:0007669"/>
    <property type="project" value="UniProtKB-KW"/>
</dbReference>
<evidence type="ECO:0000313" key="6">
    <source>
        <dbReference type="Proteomes" id="UP000822688"/>
    </source>
</evidence>
<gene>
    <name evidence="5" type="ORF">KC19_12G158300</name>
</gene>
<feature type="region of interest" description="Disordered" evidence="4">
    <location>
        <begin position="35"/>
        <end position="62"/>
    </location>
</feature>
<dbReference type="NCBIfam" id="TIGR01024">
    <property type="entry name" value="rplS_bact"/>
    <property type="match status" value="1"/>
</dbReference>